<dbReference type="GO" id="GO:0051213">
    <property type="term" value="F:dioxygenase activity"/>
    <property type="evidence" value="ECO:0007669"/>
    <property type="project" value="UniProtKB-KW"/>
</dbReference>
<proteinExistence type="predicted"/>
<gene>
    <name evidence="2" type="ORF">HNO88_003490</name>
</gene>
<keyword evidence="2" id="KW-0223">Dioxygenase</keyword>
<dbReference type="Proteomes" id="UP000555448">
    <property type="component" value="Unassembled WGS sequence"/>
</dbReference>
<evidence type="ECO:0000313" key="2">
    <source>
        <dbReference type="EMBL" id="MBB4860149.1"/>
    </source>
</evidence>
<dbReference type="Gene3D" id="3.10.450.50">
    <property type="match status" value="1"/>
</dbReference>
<dbReference type="EMBL" id="JACHLR010000017">
    <property type="protein sequence ID" value="MBB4860149.1"/>
    <property type="molecule type" value="Genomic_DNA"/>
</dbReference>
<protein>
    <submittedName>
        <fullName evidence="2">3-phenylpropionate/cinnamic acid dioxygenase small subunit</fullName>
    </submittedName>
</protein>
<name>A0A7W7NY63_9SPHN</name>
<accession>A0A7W7NY63</accession>
<reference evidence="2 3" key="1">
    <citation type="submission" date="2020-08" db="EMBL/GenBank/DDBJ databases">
        <title>Functional genomics of gut bacteria from endangered species of beetles.</title>
        <authorList>
            <person name="Carlos-Shanley C."/>
        </authorList>
    </citation>
    <scope>NUCLEOTIDE SEQUENCE [LARGE SCALE GENOMIC DNA]</scope>
    <source>
        <strain evidence="2 3">S00245</strain>
    </source>
</reference>
<evidence type="ECO:0000313" key="3">
    <source>
        <dbReference type="Proteomes" id="UP000555448"/>
    </source>
</evidence>
<evidence type="ECO:0000259" key="1">
    <source>
        <dbReference type="Pfam" id="PF13577"/>
    </source>
</evidence>
<dbReference type="SUPFAM" id="SSF54427">
    <property type="entry name" value="NTF2-like"/>
    <property type="match status" value="1"/>
</dbReference>
<dbReference type="AlphaFoldDB" id="A0A7W7NY63"/>
<dbReference type="Pfam" id="PF13577">
    <property type="entry name" value="SnoaL_4"/>
    <property type="match status" value="1"/>
</dbReference>
<comment type="caution">
    <text evidence="2">The sequence shown here is derived from an EMBL/GenBank/DDBJ whole genome shotgun (WGS) entry which is preliminary data.</text>
</comment>
<dbReference type="InterPro" id="IPR032710">
    <property type="entry name" value="NTF2-like_dom_sf"/>
</dbReference>
<organism evidence="2 3">
    <name type="scientific">Novosphingobium chloroacetimidivorans</name>
    <dbReference type="NCBI Taxonomy" id="1428314"/>
    <lineage>
        <taxon>Bacteria</taxon>
        <taxon>Pseudomonadati</taxon>
        <taxon>Pseudomonadota</taxon>
        <taxon>Alphaproteobacteria</taxon>
        <taxon>Sphingomonadales</taxon>
        <taxon>Sphingomonadaceae</taxon>
        <taxon>Novosphingobium</taxon>
    </lineage>
</organism>
<sequence>MTFMTHPTTIPDFADWLAICNVKAAYCRLLDTKQWDAWAELFTPDCVSDTTDSGGTRVEGRAQMVEYVSASLADARTTHHVHQPQMTFDGPDAVDVVWAMQDRVIKDSFDLWGTGHYHERYVRTAEGWRIKSQVLTRLILEVRSGSAMNGAAEPGSTAPG</sequence>
<keyword evidence="3" id="KW-1185">Reference proteome</keyword>
<feature type="domain" description="SnoaL-like" evidence="1">
    <location>
        <begin position="14"/>
        <end position="132"/>
    </location>
</feature>
<keyword evidence="2" id="KW-0560">Oxidoreductase</keyword>
<dbReference type="InterPro" id="IPR037401">
    <property type="entry name" value="SnoaL-like"/>
</dbReference>